<evidence type="ECO:0000313" key="2">
    <source>
        <dbReference type="Proteomes" id="UP000735302"/>
    </source>
</evidence>
<comment type="caution">
    <text evidence="1">The sequence shown here is derived from an EMBL/GenBank/DDBJ whole genome shotgun (WGS) entry which is preliminary data.</text>
</comment>
<sequence>MPEHRARTCDRRLPADLRANLLSTVPPKPRIDSQHNNHSLVQLPPHMTCHIESYVAYIKVLKKKRKERNTKDIKISLHL</sequence>
<protein>
    <submittedName>
        <fullName evidence="1">Uncharacterized protein</fullName>
    </submittedName>
</protein>
<reference evidence="1 2" key="1">
    <citation type="journal article" date="2021" name="Elife">
        <title>Chloroplast acquisition without the gene transfer in kleptoplastic sea slugs, Plakobranchus ocellatus.</title>
        <authorList>
            <person name="Maeda T."/>
            <person name="Takahashi S."/>
            <person name="Yoshida T."/>
            <person name="Shimamura S."/>
            <person name="Takaki Y."/>
            <person name="Nagai Y."/>
            <person name="Toyoda A."/>
            <person name="Suzuki Y."/>
            <person name="Arimoto A."/>
            <person name="Ishii H."/>
            <person name="Satoh N."/>
            <person name="Nishiyama T."/>
            <person name="Hasebe M."/>
            <person name="Maruyama T."/>
            <person name="Minagawa J."/>
            <person name="Obokata J."/>
            <person name="Shigenobu S."/>
        </authorList>
    </citation>
    <scope>NUCLEOTIDE SEQUENCE [LARGE SCALE GENOMIC DNA]</scope>
</reference>
<organism evidence="1 2">
    <name type="scientific">Plakobranchus ocellatus</name>
    <dbReference type="NCBI Taxonomy" id="259542"/>
    <lineage>
        <taxon>Eukaryota</taxon>
        <taxon>Metazoa</taxon>
        <taxon>Spiralia</taxon>
        <taxon>Lophotrochozoa</taxon>
        <taxon>Mollusca</taxon>
        <taxon>Gastropoda</taxon>
        <taxon>Heterobranchia</taxon>
        <taxon>Euthyneura</taxon>
        <taxon>Panpulmonata</taxon>
        <taxon>Sacoglossa</taxon>
        <taxon>Placobranchoidea</taxon>
        <taxon>Plakobranchidae</taxon>
        <taxon>Plakobranchus</taxon>
    </lineage>
</organism>
<dbReference type="Proteomes" id="UP000735302">
    <property type="component" value="Unassembled WGS sequence"/>
</dbReference>
<evidence type="ECO:0000313" key="1">
    <source>
        <dbReference type="EMBL" id="GFO47757.1"/>
    </source>
</evidence>
<dbReference type="AlphaFoldDB" id="A0AAV4DTT0"/>
<keyword evidence="2" id="KW-1185">Reference proteome</keyword>
<gene>
    <name evidence="1" type="ORF">PoB_007426200</name>
</gene>
<proteinExistence type="predicted"/>
<dbReference type="EMBL" id="BLXT01008342">
    <property type="protein sequence ID" value="GFO47757.1"/>
    <property type="molecule type" value="Genomic_DNA"/>
</dbReference>
<name>A0AAV4DTT0_9GAST</name>
<accession>A0AAV4DTT0</accession>